<organism evidence="1 2">
    <name type="scientific">Photorhabdus heterorhabditis</name>
    <dbReference type="NCBI Taxonomy" id="880156"/>
    <lineage>
        <taxon>Bacteria</taxon>
        <taxon>Pseudomonadati</taxon>
        <taxon>Pseudomonadota</taxon>
        <taxon>Gammaproteobacteria</taxon>
        <taxon>Enterobacterales</taxon>
        <taxon>Morganellaceae</taxon>
        <taxon>Photorhabdus</taxon>
    </lineage>
</organism>
<dbReference type="Pfam" id="PF08843">
    <property type="entry name" value="AbiEii"/>
    <property type="match status" value="1"/>
</dbReference>
<evidence type="ECO:0000313" key="2">
    <source>
        <dbReference type="Proteomes" id="UP000322184"/>
    </source>
</evidence>
<proteinExistence type="predicted"/>
<protein>
    <submittedName>
        <fullName evidence="1">Nucleotidyl transferase AbiEii/AbiGii toxin family protein</fullName>
    </submittedName>
</protein>
<name>A0A5B0WLU6_9GAMM</name>
<gene>
    <name evidence="1" type="ORF">F0L16_12025</name>
</gene>
<reference evidence="1 2" key="1">
    <citation type="submission" date="2019-09" db="EMBL/GenBank/DDBJ databases">
        <title>Whole genome sequence of Photorhabdus heterorhabditis strain ETL (Enterobacteriales: Enterobacteriaceae) a bacterial symbiont of Heterorhabditis zealandica strain ETL (Rhabditida: Heterorhabditidae).</title>
        <authorList>
            <person name="Lulamba T.E."/>
            <person name="Serepa-Dlamini M.H."/>
        </authorList>
    </citation>
    <scope>NUCLEOTIDE SEQUENCE [LARGE SCALE GENOMIC DNA]</scope>
    <source>
        <strain evidence="1 2">ETL</strain>
    </source>
</reference>
<dbReference type="RefSeq" id="WP_149616835.1">
    <property type="nucleotide sequence ID" value="NZ_CAWPFF010000060.1"/>
</dbReference>
<evidence type="ECO:0000313" key="1">
    <source>
        <dbReference type="EMBL" id="KAA1188014.1"/>
    </source>
</evidence>
<dbReference type="AlphaFoldDB" id="A0A5B0WLU6"/>
<dbReference type="EMBL" id="VTUW01000020">
    <property type="protein sequence ID" value="KAA1188014.1"/>
    <property type="molecule type" value="Genomic_DNA"/>
</dbReference>
<keyword evidence="1" id="KW-0808">Transferase</keyword>
<sequence length="81" mass="9166">MRPFIKLELIETDLLEAPEPRDIRSFVTELTQEGKIITGFPCATVVSTQAEKLVAIMRRTAAAMRHVERKDDESLNSSLYS</sequence>
<dbReference type="GO" id="GO:0016740">
    <property type="term" value="F:transferase activity"/>
    <property type="evidence" value="ECO:0007669"/>
    <property type="project" value="UniProtKB-KW"/>
</dbReference>
<comment type="caution">
    <text evidence="1">The sequence shown here is derived from an EMBL/GenBank/DDBJ whole genome shotgun (WGS) entry which is preliminary data.</text>
</comment>
<dbReference type="Proteomes" id="UP000322184">
    <property type="component" value="Unassembled WGS sequence"/>
</dbReference>
<dbReference type="InterPro" id="IPR014942">
    <property type="entry name" value="AbiEii"/>
</dbReference>
<accession>A0A5B0WLU6</accession>